<dbReference type="RefSeq" id="WP_110609438.1">
    <property type="nucleotide sequence ID" value="NZ_PDOD01000002.1"/>
</dbReference>
<name>A0A323TGK8_9BACI</name>
<protein>
    <submittedName>
        <fullName evidence="2">GNAT family N-acetyltransferase</fullName>
    </submittedName>
</protein>
<dbReference type="GO" id="GO:0016747">
    <property type="term" value="F:acyltransferase activity, transferring groups other than amino-acyl groups"/>
    <property type="evidence" value="ECO:0007669"/>
    <property type="project" value="InterPro"/>
</dbReference>
<reference evidence="2 3" key="1">
    <citation type="submission" date="2017-10" db="EMBL/GenBank/DDBJ databases">
        <title>Bacillus sp. nov., a halophilic bacterium isolated from a Keqin Lake.</title>
        <authorList>
            <person name="Wang H."/>
        </authorList>
    </citation>
    <scope>NUCLEOTIDE SEQUENCE [LARGE SCALE GENOMIC DNA]</scope>
    <source>
        <strain evidence="2 3">KQ-12</strain>
    </source>
</reference>
<evidence type="ECO:0000259" key="1">
    <source>
        <dbReference type="PROSITE" id="PS51186"/>
    </source>
</evidence>
<proteinExistence type="predicted"/>
<dbReference type="Gene3D" id="3.40.630.30">
    <property type="match status" value="1"/>
</dbReference>
<evidence type="ECO:0000313" key="2">
    <source>
        <dbReference type="EMBL" id="PYZ93406.1"/>
    </source>
</evidence>
<gene>
    <name evidence="2" type="ORF">CR194_09505</name>
</gene>
<dbReference type="InterPro" id="IPR000182">
    <property type="entry name" value="GNAT_dom"/>
</dbReference>
<keyword evidence="3" id="KW-1185">Reference proteome</keyword>
<dbReference type="Proteomes" id="UP000248214">
    <property type="component" value="Unassembled WGS sequence"/>
</dbReference>
<dbReference type="PROSITE" id="PS51186">
    <property type="entry name" value="GNAT"/>
    <property type="match status" value="1"/>
</dbReference>
<dbReference type="InterPro" id="IPR016181">
    <property type="entry name" value="Acyl_CoA_acyltransferase"/>
</dbReference>
<dbReference type="OrthoDB" id="5292888at2"/>
<sequence>MKIRKAELSDAKGIAKVHVDSWRTTYANIIPDEYLDQLSYERREQLWLSQIPQSQVFVAVNDKNEVIGFSSGGRERSGKYEGYDGELSSIYILKEYQGLGIGRLLIEPVVNELTKLGINSMIVLVLEDNKSTLFYEAIGGKVIDTVEVEIAGKKLNELVYGWNHLNE</sequence>
<dbReference type="EMBL" id="PDOD01000002">
    <property type="protein sequence ID" value="PYZ93406.1"/>
    <property type="molecule type" value="Genomic_DNA"/>
</dbReference>
<feature type="domain" description="N-acetyltransferase" evidence="1">
    <location>
        <begin position="1"/>
        <end position="167"/>
    </location>
</feature>
<accession>A0A323TGK8</accession>
<dbReference type="AlphaFoldDB" id="A0A323TGK8"/>
<dbReference type="Pfam" id="PF00583">
    <property type="entry name" value="Acetyltransf_1"/>
    <property type="match status" value="1"/>
</dbReference>
<dbReference type="SUPFAM" id="SSF55729">
    <property type="entry name" value="Acyl-CoA N-acyltransferases (Nat)"/>
    <property type="match status" value="1"/>
</dbReference>
<keyword evidence="2" id="KW-0808">Transferase</keyword>
<organism evidence="2 3">
    <name type="scientific">Salipaludibacillus keqinensis</name>
    <dbReference type="NCBI Taxonomy" id="2045207"/>
    <lineage>
        <taxon>Bacteria</taxon>
        <taxon>Bacillati</taxon>
        <taxon>Bacillota</taxon>
        <taxon>Bacilli</taxon>
        <taxon>Bacillales</taxon>
        <taxon>Bacillaceae</taxon>
    </lineage>
</organism>
<evidence type="ECO:0000313" key="3">
    <source>
        <dbReference type="Proteomes" id="UP000248214"/>
    </source>
</evidence>
<comment type="caution">
    <text evidence="2">The sequence shown here is derived from an EMBL/GenBank/DDBJ whole genome shotgun (WGS) entry which is preliminary data.</text>
</comment>
<dbReference type="CDD" id="cd04301">
    <property type="entry name" value="NAT_SF"/>
    <property type="match status" value="1"/>
</dbReference>